<accession>A0A7D7A5W5</accession>
<keyword evidence="8 14" id="KW-1133">Transmembrane helix</keyword>
<keyword evidence="5 12" id="KW-0138">CF(0)</keyword>
<evidence type="ECO:0000256" key="10">
    <source>
        <dbReference type="ARBA" id="ARBA00023128"/>
    </source>
</evidence>
<dbReference type="AlphaFoldDB" id="A0A7D7A5W5"/>
<dbReference type="GO" id="GO:0045259">
    <property type="term" value="C:proton-transporting ATP synthase complex"/>
    <property type="evidence" value="ECO:0007669"/>
    <property type="project" value="UniProtKB-KW"/>
</dbReference>
<protein>
    <recommendedName>
        <fullName evidence="12">ATP synthase complex subunit 8</fullName>
    </recommendedName>
</protein>
<feature type="compositionally biased region" description="Low complexity" evidence="13">
    <location>
        <begin position="34"/>
        <end position="47"/>
    </location>
</feature>
<evidence type="ECO:0000256" key="1">
    <source>
        <dbReference type="ARBA" id="ARBA00004304"/>
    </source>
</evidence>
<dbReference type="GO" id="GO:0031966">
    <property type="term" value="C:mitochondrial membrane"/>
    <property type="evidence" value="ECO:0007669"/>
    <property type="project" value="UniProtKB-SubCell"/>
</dbReference>
<keyword evidence="7 12" id="KW-0375">Hydrogen ion transport</keyword>
<organism evidence="15">
    <name type="scientific">Dicranomyia modesta</name>
    <dbReference type="NCBI Taxonomy" id="1887985"/>
    <lineage>
        <taxon>Eukaryota</taxon>
        <taxon>Metazoa</taxon>
        <taxon>Ecdysozoa</taxon>
        <taxon>Arthropoda</taxon>
        <taxon>Hexapoda</taxon>
        <taxon>Insecta</taxon>
        <taxon>Pterygota</taxon>
        <taxon>Neoptera</taxon>
        <taxon>Endopterygota</taxon>
        <taxon>Diptera</taxon>
        <taxon>Nematocera</taxon>
        <taxon>Tipuloidea</taxon>
    </lineage>
</organism>
<evidence type="ECO:0000256" key="4">
    <source>
        <dbReference type="ARBA" id="ARBA00022448"/>
    </source>
</evidence>
<evidence type="ECO:0000256" key="13">
    <source>
        <dbReference type="SAM" id="MobiDB-lite"/>
    </source>
</evidence>
<feature type="transmembrane region" description="Helical" evidence="14">
    <location>
        <begin position="6"/>
        <end position="29"/>
    </location>
</feature>
<evidence type="ECO:0000256" key="2">
    <source>
        <dbReference type="ARBA" id="ARBA00008892"/>
    </source>
</evidence>
<reference evidence="15" key="1">
    <citation type="submission" date="2020-06" db="EMBL/GenBank/DDBJ databases">
        <title>DNAmark Project.</title>
        <authorList>
            <person name="Leerhoei F."/>
        </authorList>
    </citation>
    <scope>NUCLEOTIDE SEQUENCE</scope>
    <source>
        <strain evidence="15">DM905</strain>
    </source>
</reference>
<keyword evidence="11 14" id="KW-0472">Membrane</keyword>
<evidence type="ECO:0000256" key="5">
    <source>
        <dbReference type="ARBA" id="ARBA00022547"/>
    </source>
</evidence>
<evidence type="ECO:0000256" key="12">
    <source>
        <dbReference type="RuleBase" id="RU003661"/>
    </source>
</evidence>
<evidence type="ECO:0000256" key="6">
    <source>
        <dbReference type="ARBA" id="ARBA00022692"/>
    </source>
</evidence>
<evidence type="ECO:0000256" key="8">
    <source>
        <dbReference type="ARBA" id="ARBA00022989"/>
    </source>
</evidence>
<dbReference type="GO" id="GO:0015078">
    <property type="term" value="F:proton transmembrane transporter activity"/>
    <property type="evidence" value="ECO:0007669"/>
    <property type="project" value="InterPro"/>
</dbReference>
<dbReference type="EMBL" id="MT628560">
    <property type="protein sequence ID" value="QLY90230.1"/>
    <property type="molecule type" value="Genomic_DNA"/>
</dbReference>
<evidence type="ECO:0000313" key="15">
    <source>
        <dbReference type="EMBL" id="QLY90230.1"/>
    </source>
</evidence>
<geneLocation type="mitochondrion" evidence="15"/>
<evidence type="ECO:0000256" key="7">
    <source>
        <dbReference type="ARBA" id="ARBA00022781"/>
    </source>
</evidence>
<comment type="subcellular location">
    <subcellularLocation>
        <location evidence="1 12">Mitochondrion membrane</location>
        <topology evidence="1 12">Single-pass membrane protein</topology>
    </subcellularLocation>
</comment>
<gene>
    <name evidence="15" type="primary">ATP8</name>
</gene>
<evidence type="ECO:0000256" key="9">
    <source>
        <dbReference type="ARBA" id="ARBA00023065"/>
    </source>
</evidence>
<evidence type="ECO:0000256" key="11">
    <source>
        <dbReference type="ARBA" id="ARBA00023136"/>
    </source>
</evidence>
<keyword evidence="9 12" id="KW-0406">Ion transport</keyword>
<comment type="subunit">
    <text evidence="3">F-type ATPases have 2 components, CF(1) - the catalytic core - and CF(0) - the membrane proton channel.</text>
</comment>
<dbReference type="InterPro" id="IPR001421">
    <property type="entry name" value="ATP8_metazoa"/>
</dbReference>
<proteinExistence type="inferred from homology"/>
<keyword evidence="4 12" id="KW-0813">Transport</keyword>
<evidence type="ECO:0000256" key="14">
    <source>
        <dbReference type="SAM" id="Phobius"/>
    </source>
</evidence>
<dbReference type="GO" id="GO:0015986">
    <property type="term" value="P:proton motive force-driven ATP synthesis"/>
    <property type="evidence" value="ECO:0007669"/>
    <property type="project" value="InterPro"/>
</dbReference>
<comment type="similarity">
    <text evidence="2 12">Belongs to the ATPase protein 8 family.</text>
</comment>
<feature type="region of interest" description="Disordered" evidence="13">
    <location>
        <begin position="33"/>
        <end position="54"/>
    </location>
</feature>
<name>A0A7D7A5W5_9DIPT</name>
<evidence type="ECO:0000256" key="3">
    <source>
        <dbReference type="ARBA" id="ARBA00011291"/>
    </source>
</evidence>
<keyword evidence="10 12" id="KW-0496">Mitochondrion</keyword>
<keyword evidence="6 12" id="KW-0812">Transmembrane</keyword>
<dbReference type="Pfam" id="PF00895">
    <property type="entry name" value="ATP-synt_8"/>
    <property type="match status" value="1"/>
</dbReference>
<sequence length="54" mass="6311">MPQMAPLSWLTLFIIFSITLIIFNTLNYFSYTPNKSSNSSKSKNVSSHLLNWKW</sequence>